<evidence type="ECO:0000256" key="14">
    <source>
        <dbReference type="SAM" id="Phobius"/>
    </source>
</evidence>
<reference evidence="15 16" key="1">
    <citation type="submission" date="2018-08" db="EMBL/GenBank/DDBJ databases">
        <authorList>
            <consortium name="Pathogen Informatics"/>
        </authorList>
    </citation>
    <scope>NUCLEOTIDE SEQUENCE [LARGE SCALE GENOMIC DNA]</scope>
    <source>
        <strain evidence="15 16">EuSCAPE_TR218</strain>
    </source>
</reference>
<feature type="transmembrane region" description="Helical" evidence="14">
    <location>
        <begin position="352"/>
        <end position="378"/>
    </location>
</feature>
<keyword evidence="4 13" id="KW-1003">Cell membrane</keyword>
<feature type="transmembrane region" description="Helical" evidence="14">
    <location>
        <begin position="45"/>
        <end position="63"/>
    </location>
</feature>
<evidence type="ECO:0000256" key="1">
    <source>
        <dbReference type="ARBA" id="ARBA00004429"/>
    </source>
</evidence>
<dbReference type="PANTHER" id="PTHR36106:SF2">
    <property type="entry name" value="C4-DICARBOXYLATE TRANSPORTER DCUA"/>
    <property type="match status" value="1"/>
</dbReference>
<proteinExistence type="inferred from homology"/>
<evidence type="ECO:0000313" key="15">
    <source>
        <dbReference type="EMBL" id="SXF96389.1"/>
    </source>
</evidence>
<evidence type="ECO:0000256" key="13">
    <source>
        <dbReference type="PIRNR" id="PIRNR004539"/>
    </source>
</evidence>
<dbReference type="Pfam" id="PF03605">
    <property type="entry name" value="DcuA_DcuB"/>
    <property type="match status" value="1"/>
</dbReference>
<dbReference type="PANTHER" id="PTHR36106">
    <property type="entry name" value="ANAEROBIC C4-DICARBOXYLATE TRANSPORTER DCUB"/>
    <property type="match status" value="1"/>
</dbReference>
<evidence type="ECO:0000256" key="9">
    <source>
        <dbReference type="ARBA" id="ARBA00034237"/>
    </source>
</evidence>
<comment type="catalytic activity">
    <reaction evidence="11">
        <text>fumarate(in) + succinate(out) = fumarate(out) + succinate(in)</text>
        <dbReference type="Rhea" id="RHEA:29323"/>
        <dbReference type="ChEBI" id="CHEBI:29806"/>
        <dbReference type="ChEBI" id="CHEBI:30031"/>
    </reaction>
    <physiologicalReaction direction="right-to-left" evidence="11">
        <dbReference type="Rhea" id="RHEA:29325"/>
    </physiologicalReaction>
</comment>
<dbReference type="EMBL" id="UKAS01000011">
    <property type="protein sequence ID" value="SXF96389.1"/>
    <property type="molecule type" value="Genomic_DNA"/>
</dbReference>
<organism evidence="15 16">
    <name type="scientific">Klebsiella variicola</name>
    <dbReference type="NCBI Taxonomy" id="244366"/>
    <lineage>
        <taxon>Bacteria</taxon>
        <taxon>Pseudomonadati</taxon>
        <taxon>Pseudomonadota</taxon>
        <taxon>Gammaproteobacteria</taxon>
        <taxon>Enterobacterales</taxon>
        <taxon>Enterobacteriaceae</taxon>
        <taxon>Klebsiella/Raoultella group</taxon>
        <taxon>Klebsiella</taxon>
        <taxon>Klebsiella pneumoniae complex</taxon>
    </lineage>
</organism>
<dbReference type="GO" id="GO:0005886">
    <property type="term" value="C:plasma membrane"/>
    <property type="evidence" value="ECO:0007669"/>
    <property type="project" value="UniProtKB-SubCell"/>
</dbReference>
<comment type="catalytic activity">
    <reaction evidence="12">
        <text>fumarate(in) + L-aspartate(out) = fumarate(out) + L-aspartate(in)</text>
        <dbReference type="Rhea" id="RHEA:72459"/>
        <dbReference type="ChEBI" id="CHEBI:29806"/>
        <dbReference type="ChEBI" id="CHEBI:29991"/>
    </reaction>
    <physiologicalReaction direction="left-to-right" evidence="12">
        <dbReference type="Rhea" id="RHEA:72460"/>
    </physiologicalReaction>
</comment>
<comment type="function">
    <text evidence="13">Responsible for the transport of C4-dicarboxylates.</text>
</comment>
<feature type="transmembrane region" description="Helical" evidence="14">
    <location>
        <begin position="130"/>
        <end position="157"/>
    </location>
</feature>
<comment type="similarity">
    <text evidence="2 13">Belongs to the DcuA/DcuB transporter (TC 2.A.13.1) family.</text>
</comment>
<evidence type="ECO:0000256" key="12">
    <source>
        <dbReference type="ARBA" id="ARBA00036117"/>
    </source>
</evidence>
<dbReference type="RefSeq" id="WP_064160640.1">
    <property type="nucleotide sequence ID" value="NZ_CABHJJ010000018.1"/>
</dbReference>
<feature type="transmembrane region" description="Helical" evidence="14">
    <location>
        <begin position="407"/>
        <end position="430"/>
    </location>
</feature>
<evidence type="ECO:0000256" key="5">
    <source>
        <dbReference type="ARBA" id="ARBA00022519"/>
    </source>
</evidence>
<keyword evidence="8 13" id="KW-0472">Membrane</keyword>
<evidence type="ECO:0000256" key="7">
    <source>
        <dbReference type="ARBA" id="ARBA00022989"/>
    </source>
</evidence>
<dbReference type="InterPro" id="IPR004668">
    <property type="entry name" value="Anaer_Dcu_memb_transpt"/>
</dbReference>
<dbReference type="NCBIfam" id="NF006927">
    <property type="entry name" value="PRK09412.1"/>
    <property type="match status" value="1"/>
</dbReference>
<feature type="transmembrane region" description="Helical" evidence="14">
    <location>
        <begin position="6"/>
        <end position="38"/>
    </location>
</feature>
<comment type="subcellular location">
    <subcellularLocation>
        <location evidence="1 13">Cell inner membrane</location>
        <topology evidence="1 13">Multi-pass membrane protein</topology>
    </subcellularLocation>
</comment>
<feature type="transmembrane region" description="Helical" evidence="14">
    <location>
        <begin position="224"/>
        <end position="240"/>
    </location>
</feature>
<feature type="transmembrane region" description="Helical" evidence="14">
    <location>
        <begin position="260"/>
        <end position="278"/>
    </location>
</feature>
<evidence type="ECO:0000313" key="16">
    <source>
        <dbReference type="Proteomes" id="UP000258928"/>
    </source>
</evidence>
<comment type="catalytic activity">
    <reaction evidence="10">
        <text>(S)-malate(in) + succinate(out) = (S)-malate(out) + succinate(in)</text>
        <dbReference type="Rhea" id="RHEA:29327"/>
        <dbReference type="ChEBI" id="CHEBI:15589"/>
        <dbReference type="ChEBI" id="CHEBI:30031"/>
    </reaction>
    <physiologicalReaction direction="right-to-left" evidence="10">
        <dbReference type="Rhea" id="RHEA:29329"/>
    </physiologicalReaction>
</comment>
<evidence type="ECO:0000256" key="11">
    <source>
        <dbReference type="ARBA" id="ARBA00034287"/>
    </source>
</evidence>
<evidence type="ECO:0000256" key="2">
    <source>
        <dbReference type="ARBA" id="ARBA00006413"/>
    </source>
</evidence>
<keyword evidence="7 14" id="KW-1133">Transmembrane helix</keyword>
<keyword evidence="3 13" id="KW-0813">Transport</keyword>
<feature type="transmembrane region" description="Helical" evidence="14">
    <location>
        <begin position="328"/>
        <end position="345"/>
    </location>
</feature>
<name>A0ABD7P9M0_KLEVA</name>
<evidence type="ECO:0000256" key="8">
    <source>
        <dbReference type="ARBA" id="ARBA00023136"/>
    </source>
</evidence>
<dbReference type="PIRSF" id="PIRSF004539">
    <property type="entry name" value="C4-dicrbxl_trns"/>
    <property type="match status" value="1"/>
</dbReference>
<comment type="catalytic activity">
    <reaction evidence="9">
        <text>L-aspartate(in) + succinate(out) = L-aspartate(out) + succinate(in)</text>
        <dbReference type="Rhea" id="RHEA:29343"/>
        <dbReference type="ChEBI" id="CHEBI:29991"/>
        <dbReference type="ChEBI" id="CHEBI:30031"/>
    </reaction>
    <physiologicalReaction direction="right-to-left" evidence="9">
        <dbReference type="Rhea" id="RHEA:29345"/>
    </physiologicalReaction>
</comment>
<comment type="caution">
    <text evidence="15">The sequence shown here is derived from an EMBL/GenBank/DDBJ whole genome shotgun (WGS) entry which is preliminary data.</text>
</comment>
<evidence type="ECO:0000256" key="4">
    <source>
        <dbReference type="ARBA" id="ARBA00022475"/>
    </source>
</evidence>
<gene>
    <name evidence="15" type="primary">dcuA_1</name>
    <name evidence="15" type="ORF">SAMEA3729809_03476</name>
</gene>
<protein>
    <recommendedName>
        <fullName evidence="13">C4-dicarboxylate transporter</fullName>
    </recommendedName>
</protein>
<feature type="transmembrane region" description="Helical" evidence="14">
    <location>
        <begin position="290"/>
        <end position="308"/>
    </location>
</feature>
<sequence length="431" mass="46036">MILLQFIVVLFFLYLGMRVGGIGVGFAGGAGVIVLCAIGATPGDLPMLVIVFIMVVIVAIAAMQEAGGIDYLVRLTERVLRRAPRLLVITAPLSTWLLTMMASTGQVSFACMPIIVEVAKENRLRPTRALAISVIASLLGIVASPISAAVIFFSGILEKSHQGWGYLELISVMIPATFFALLCTSVFYLVWDNIRQTDQLSADAPGASTQTRVGSIPPGAKRSVLIFIVGLVVVLLYAMISSPRSGLIAHPVLNSGQVRISVMMAVALMIVIFCRINVHNIPATSVFKTGMTSCICILGVAWLGSTFMDSNQVWLQSKVSDYLSDSPLLLALIIMLVSCFLYSQAASTKILFPLALGIGIAPATLIACFPATASLFILPNYPTLLAAVALDDTGSTRLGIRIIDHPFILPGLMATMLSIMFSAVFTLLFYA</sequence>
<feature type="transmembrane region" description="Helical" evidence="14">
    <location>
        <begin position="169"/>
        <end position="191"/>
    </location>
</feature>
<dbReference type="Proteomes" id="UP000258928">
    <property type="component" value="Unassembled WGS sequence"/>
</dbReference>
<keyword evidence="6 14" id="KW-0812">Transmembrane</keyword>
<evidence type="ECO:0000256" key="6">
    <source>
        <dbReference type="ARBA" id="ARBA00022692"/>
    </source>
</evidence>
<dbReference type="NCBIfam" id="TIGR00770">
    <property type="entry name" value="Dcu"/>
    <property type="match status" value="1"/>
</dbReference>
<evidence type="ECO:0000256" key="10">
    <source>
        <dbReference type="ARBA" id="ARBA00034284"/>
    </source>
</evidence>
<accession>A0ABD7P9M0</accession>
<dbReference type="AlphaFoldDB" id="A0ABD7P9M0"/>
<evidence type="ECO:0000256" key="3">
    <source>
        <dbReference type="ARBA" id="ARBA00022448"/>
    </source>
</evidence>
<keyword evidence="5 13" id="KW-0997">Cell inner membrane</keyword>